<keyword evidence="1" id="KW-0175">Coiled coil</keyword>
<name>A0AB32VWA8_THECC</name>
<dbReference type="Proteomes" id="UP000694886">
    <property type="component" value="Chromosome 2"/>
</dbReference>
<gene>
    <name evidence="3" type="primary">LOC18607042</name>
</gene>
<accession>A0AB32VWA8</accession>
<dbReference type="PANTHER" id="PTHR48248:SF1">
    <property type="match status" value="1"/>
</dbReference>
<evidence type="ECO:0000313" key="2">
    <source>
        <dbReference type="Proteomes" id="UP000694886"/>
    </source>
</evidence>
<dbReference type="GeneID" id="18607042"/>
<dbReference type="RefSeq" id="XP_017972048.1">
    <property type="nucleotide sequence ID" value="XM_018116559.1"/>
</dbReference>
<feature type="coiled-coil region" evidence="1">
    <location>
        <begin position="34"/>
        <end position="82"/>
    </location>
</feature>
<dbReference type="Gramene" id="Tc02v2_t000660.1">
    <property type="protein sequence ID" value="Tc02v2_p000660.1"/>
    <property type="gene ID" value="Tc02v2_g000660"/>
</dbReference>
<reference evidence="3" key="2">
    <citation type="submission" date="2025-08" db="UniProtKB">
        <authorList>
            <consortium name="RefSeq"/>
        </authorList>
    </citation>
    <scope>IDENTIFICATION</scope>
</reference>
<evidence type="ECO:0000256" key="1">
    <source>
        <dbReference type="SAM" id="Coils"/>
    </source>
</evidence>
<dbReference type="AlphaFoldDB" id="A0AB32VWA8"/>
<proteinExistence type="predicted"/>
<reference evidence="2" key="1">
    <citation type="journal article" date="1997" name="Nucleic Acids Res.">
        <title>tRNAscan-SE: a program for improved detection of transfer RNA genes in genomic sequence.</title>
        <authorList>
            <person name="Lowe T.M."/>
            <person name="Eddy S.R."/>
        </authorList>
    </citation>
    <scope>NUCLEOTIDE SEQUENCE [LARGE SCALE GENOMIC DNA]</scope>
    <source>
        <strain evidence="2">r\B97-61/B2</strain>
    </source>
</reference>
<evidence type="ECO:0000313" key="3">
    <source>
        <dbReference type="RefSeq" id="XP_017972048.1"/>
    </source>
</evidence>
<sequence>MAPFFMRGRLHKNHNISIINKRLRLQTKMKKNRMKGMQERFERLKTEMEEISEEQKGIREGQRQVREKFEAIEFECEQLKKETNFIIEQSARTQVKLVLMFRIMKAREENDLATAANLTRLLGQIVAREKEERQALGDA</sequence>
<protein>
    <submittedName>
        <fullName evidence="3">Uncharacterized protein LOC18607042 isoform X3</fullName>
    </submittedName>
</protein>
<dbReference type="PANTHER" id="PTHR48248">
    <property type="entry name" value="UVR DOMAIN-CONTAINING PROTEIN"/>
    <property type="match status" value="1"/>
</dbReference>
<organism evidence="2 3">
    <name type="scientific">Theobroma cacao</name>
    <name type="common">Cacao</name>
    <name type="synonym">Cocoa</name>
    <dbReference type="NCBI Taxonomy" id="3641"/>
    <lineage>
        <taxon>Eukaryota</taxon>
        <taxon>Viridiplantae</taxon>
        <taxon>Streptophyta</taxon>
        <taxon>Embryophyta</taxon>
        <taxon>Tracheophyta</taxon>
        <taxon>Spermatophyta</taxon>
        <taxon>Magnoliopsida</taxon>
        <taxon>eudicotyledons</taxon>
        <taxon>Gunneridae</taxon>
        <taxon>Pentapetalae</taxon>
        <taxon>rosids</taxon>
        <taxon>malvids</taxon>
        <taxon>Malvales</taxon>
        <taxon>Malvaceae</taxon>
        <taxon>Byttnerioideae</taxon>
        <taxon>Theobroma</taxon>
    </lineage>
</organism>